<evidence type="ECO:0000313" key="2">
    <source>
        <dbReference type="Proteomes" id="UP001302602"/>
    </source>
</evidence>
<organism evidence="1 2">
    <name type="scientific">Parathielavia appendiculata</name>
    <dbReference type="NCBI Taxonomy" id="2587402"/>
    <lineage>
        <taxon>Eukaryota</taxon>
        <taxon>Fungi</taxon>
        <taxon>Dikarya</taxon>
        <taxon>Ascomycota</taxon>
        <taxon>Pezizomycotina</taxon>
        <taxon>Sordariomycetes</taxon>
        <taxon>Sordariomycetidae</taxon>
        <taxon>Sordariales</taxon>
        <taxon>Chaetomiaceae</taxon>
        <taxon>Parathielavia</taxon>
    </lineage>
</organism>
<reference evidence="1" key="2">
    <citation type="submission" date="2023-05" db="EMBL/GenBank/DDBJ databases">
        <authorList>
            <consortium name="Lawrence Berkeley National Laboratory"/>
            <person name="Steindorff A."/>
            <person name="Hensen N."/>
            <person name="Bonometti L."/>
            <person name="Westerberg I."/>
            <person name="Brannstrom I.O."/>
            <person name="Guillou S."/>
            <person name="Cros-Aarteil S."/>
            <person name="Calhoun S."/>
            <person name="Haridas S."/>
            <person name="Kuo A."/>
            <person name="Mondo S."/>
            <person name="Pangilinan J."/>
            <person name="Riley R."/>
            <person name="Labutti K."/>
            <person name="Andreopoulos B."/>
            <person name="Lipzen A."/>
            <person name="Chen C."/>
            <person name="Yanf M."/>
            <person name="Daum C."/>
            <person name="Ng V."/>
            <person name="Clum A."/>
            <person name="Ohm R."/>
            <person name="Martin F."/>
            <person name="Silar P."/>
            <person name="Natvig D."/>
            <person name="Lalanne C."/>
            <person name="Gautier V."/>
            <person name="Ament-Velasquez S.L."/>
            <person name="Kruys A."/>
            <person name="Hutchinson M.I."/>
            <person name="Powell A.J."/>
            <person name="Barry K."/>
            <person name="Miller A.N."/>
            <person name="Grigoriev I.V."/>
            <person name="Debuchy R."/>
            <person name="Gladieux P."/>
            <person name="Thoren M.H."/>
            <person name="Johannesson H."/>
        </authorList>
    </citation>
    <scope>NUCLEOTIDE SEQUENCE</scope>
    <source>
        <strain evidence="1">CBS 731.68</strain>
    </source>
</reference>
<sequence length="123" mass="13800">MSEQPLRPRLGCVSLICLGAVKAVDRPMSPPVHLTMPGSNVCVCYATHPALGVSLRCFSPSTQRRTHSVPNHGLHSQWAIWGRSPPYLWQIRLSPWHRIYARQSCKSKPSKPAKPIRTCFETT</sequence>
<dbReference type="RefSeq" id="XP_062644975.1">
    <property type="nucleotide sequence ID" value="XM_062785816.1"/>
</dbReference>
<dbReference type="EMBL" id="MU853234">
    <property type="protein sequence ID" value="KAK4121204.1"/>
    <property type="molecule type" value="Genomic_DNA"/>
</dbReference>
<proteinExistence type="predicted"/>
<dbReference type="GeneID" id="87822582"/>
<protein>
    <submittedName>
        <fullName evidence="1">Uncharacterized protein</fullName>
    </submittedName>
</protein>
<dbReference type="Proteomes" id="UP001302602">
    <property type="component" value="Unassembled WGS sequence"/>
</dbReference>
<keyword evidence="2" id="KW-1185">Reference proteome</keyword>
<evidence type="ECO:0000313" key="1">
    <source>
        <dbReference type="EMBL" id="KAK4121204.1"/>
    </source>
</evidence>
<name>A0AAN6TV40_9PEZI</name>
<comment type="caution">
    <text evidence="1">The sequence shown here is derived from an EMBL/GenBank/DDBJ whole genome shotgun (WGS) entry which is preliminary data.</text>
</comment>
<reference evidence="1" key="1">
    <citation type="journal article" date="2023" name="Mol. Phylogenet. Evol.">
        <title>Genome-scale phylogeny and comparative genomics of the fungal order Sordariales.</title>
        <authorList>
            <person name="Hensen N."/>
            <person name="Bonometti L."/>
            <person name="Westerberg I."/>
            <person name="Brannstrom I.O."/>
            <person name="Guillou S."/>
            <person name="Cros-Aarteil S."/>
            <person name="Calhoun S."/>
            <person name="Haridas S."/>
            <person name="Kuo A."/>
            <person name="Mondo S."/>
            <person name="Pangilinan J."/>
            <person name="Riley R."/>
            <person name="LaButti K."/>
            <person name="Andreopoulos B."/>
            <person name="Lipzen A."/>
            <person name="Chen C."/>
            <person name="Yan M."/>
            <person name="Daum C."/>
            <person name="Ng V."/>
            <person name="Clum A."/>
            <person name="Steindorff A."/>
            <person name="Ohm R.A."/>
            <person name="Martin F."/>
            <person name="Silar P."/>
            <person name="Natvig D.O."/>
            <person name="Lalanne C."/>
            <person name="Gautier V."/>
            <person name="Ament-Velasquez S.L."/>
            <person name="Kruys A."/>
            <person name="Hutchinson M.I."/>
            <person name="Powell A.J."/>
            <person name="Barry K."/>
            <person name="Miller A.N."/>
            <person name="Grigoriev I.V."/>
            <person name="Debuchy R."/>
            <person name="Gladieux P."/>
            <person name="Hiltunen Thoren M."/>
            <person name="Johannesson H."/>
        </authorList>
    </citation>
    <scope>NUCLEOTIDE SEQUENCE</scope>
    <source>
        <strain evidence="1">CBS 731.68</strain>
    </source>
</reference>
<dbReference type="AlphaFoldDB" id="A0AAN6TV40"/>
<gene>
    <name evidence="1" type="ORF">N657DRAFT_120238</name>
</gene>
<accession>A0AAN6TV40</accession>